<dbReference type="OrthoDB" id="8780850at2"/>
<feature type="compositionally biased region" description="Polar residues" evidence="1">
    <location>
        <begin position="186"/>
        <end position="204"/>
    </location>
</feature>
<gene>
    <name evidence="2" type="ORF">FAZ69_26995</name>
</gene>
<feature type="compositionally biased region" description="Low complexity" evidence="1">
    <location>
        <begin position="428"/>
        <end position="445"/>
    </location>
</feature>
<accession>A0A4U1HK70</accession>
<evidence type="ECO:0000313" key="3">
    <source>
        <dbReference type="Proteomes" id="UP000305539"/>
    </source>
</evidence>
<evidence type="ECO:0000313" key="2">
    <source>
        <dbReference type="EMBL" id="TKC81619.1"/>
    </source>
</evidence>
<sequence>MLRSTTSRTHPSRTPEHIAGAASSSSAPPPGTPGSERKRSKSFFSISFGSPLKHLGGKKKSARSQGAESSASATETGTSEHGHGTESPPRRANVLDMQRTTGGSARLESTPDEPGDGPQLSRTNARARVIGRQPAQPPSTPVRELRVTFSDDVEVHLRTPTPTDSDESGSISPGSEEHDPLPVSTPDETAQNNAAQGATGTQEIETVEENETGRNDGTHRATGNPQTEIVEENETARNDNTQHTAGNPQTEIVEENETGRNTSTANTNNGETAPQPAGRPGADLPSRAHEVRHANPYHVSTDTTILGLSTTTKPSRPMSLPIGGPKLNPAPAATPAESLDPPPLAPAEAGLRQSKKLKAAKAFVRQLFSPDSLRGKRDAAARGKTQVEEIAPAFTTRAALDTHMKTLFPEQAEALDALAAELHDSLPGAGQTAEQATEQAATAQTVDQADRQSSGQPANRNTTPPHTELQFTHHMLISERLAQVTEGQAERASAAIDALKSGLFLPLRSIHSDSGPQQRAELRDLMRLNSNRSTFQQAQVDALSTAARLAASPAGYDALMRLMGPRVPEHRRADVKRLLEAVAKVEAERGKPADLAVHASTARGAVQTGQATLAQQVLDIEARVLDAPDDAPHTLRPSDKAALFSWDNGFHESGPGTELAKVQGRLAKMSKYVQRANHLQDLRNVKFERNDMVRSTAKVLDAKARILATRAQQVIGRKKSPLTGLRKFGANNDWLMHPDDDATRLDENAAKAVKILREHYQPDPAVFAPDVRNERARALPEKVVVAAVLEHWESLVAREDSPMRPLGNKLDQAALGEIAQKIATRYGVDNEAARSRIEGHLQRWAGSKTKLKFKGGFKLEREVSRELTVKDLKKWAADANVQTVARTLLGEEIDAGKTPQQARTDAQARADAVAAADAARAEAGVESSESAAPSSAPHAPTRLVETEFGEALRRSLAIVDQSAVRPDDLTPDGLHRFTRAYLQEHNWGNPLTASNGGTAGINTASISETVHRLAKKVLPFTATPVLDLRLGRTSNAVMAIGSTTHGGEIFIGSQRQVGGSLGAGMNFAVGPGKLKKILGQLNFGAEVTPLLGEAVKTRGVMVRVLRPPKSDRSGFDTAAARDELVRFNDLVWGIAKGEHGDLNPEKMWEHIAGEFFESKTISIGWQDQEALNIHHSVNASVGLRGGHALGKTIAGAFGSSEVVRAGVSAGYSADLTTFGSNQRKEETGRNRLARANFLWRFQQNGTAGVSLSTPAVPLSHAQGAVTSSLASGATSVTRNYQLSDMGFNATFRAIVKEGKLSEHYTLREFEERQAKAFVAFLTDKNRHAQFTEVFKATYGAEKGPQEFKNFLEKAKNWAGPGQHFVTRYRLSEVDRKKIDELAAVAHGLHESNPEHPMLASIAQAIEARLADESAWRPMQTFALEAQTARATKGINLGLQLSAADTVASDRELSAVVVPLPIANAWVKARMREPMPEVSTHHPRTETTAGA</sequence>
<protein>
    <submittedName>
        <fullName evidence="2">Uncharacterized protein</fullName>
    </submittedName>
</protein>
<feature type="region of interest" description="Disordered" evidence="1">
    <location>
        <begin position="913"/>
        <end position="941"/>
    </location>
</feature>
<feature type="compositionally biased region" description="Polar residues" evidence="1">
    <location>
        <begin position="238"/>
        <end position="250"/>
    </location>
</feature>
<feature type="compositionally biased region" description="Low complexity" evidence="1">
    <location>
        <begin position="300"/>
        <end position="312"/>
    </location>
</feature>
<dbReference type="RefSeq" id="WP_136898160.1">
    <property type="nucleotide sequence ID" value="NZ_SWJE01000017.1"/>
</dbReference>
<feature type="compositionally biased region" description="Polar residues" evidence="1">
    <location>
        <begin position="160"/>
        <end position="173"/>
    </location>
</feature>
<feature type="region of interest" description="Disordered" evidence="1">
    <location>
        <begin position="1"/>
        <end position="339"/>
    </location>
</feature>
<keyword evidence="3" id="KW-1185">Reference proteome</keyword>
<evidence type="ECO:0000256" key="1">
    <source>
        <dbReference type="SAM" id="MobiDB-lite"/>
    </source>
</evidence>
<feature type="compositionally biased region" description="Low complexity" evidence="1">
    <location>
        <begin position="913"/>
        <end position="940"/>
    </location>
</feature>
<feature type="region of interest" description="Disordered" evidence="1">
    <location>
        <begin position="427"/>
        <end position="466"/>
    </location>
</feature>
<dbReference type="EMBL" id="SWJE01000017">
    <property type="protein sequence ID" value="TKC81619.1"/>
    <property type="molecule type" value="Genomic_DNA"/>
</dbReference>
<feature type="compositionally biased region" description="Polar residues" evidence="1">
    <location>
        <begin position="451"/>
        <end position="465"/>
    </location>
</feature>
<feature type="compositionally biased region" description="Polar residues" evidence="1">
    <location>
        <begin position="259"/>
        <end position="272"/>
    </location>
</feature>
<dbReference type="Proteomes" id="UP000305539">
    <property type="component" value="Unassembled WGS sequence"/>
</dbReference>
<feature type="compositionally biased region" description="Low complexity" evidence="1">
    <location>
        <begin position="66"/>
        <end position="77"/>
    </location>
</feature>
<name>A0A4U1HK70_9BURK</name>
<reference evidence="2 3" key="1">
    <citation type="submission" date="2019-04" db="EMBL/GenBank/DDBJ databases">
        <title>Trinickia sp. 7GSK02, isolated from subtropical forest soil.</title>
        <authorList>
            <person name="Gao Z.-H."/>
            <person name="Qiu L.-H."/>
        </authorList>
    </citation>
    <scope>NUCLEOTIDE SEQUENCE [LARGE SCALE GENOMIC DNA]</scope>
    <source>
        <strain evidence="2 3">7GSK02</strain>
    </source>
</reference>
<proteinExistence type="predicted"/>
<organism evidence="2 3">
    <name type="scientific">Trinickia terrae</name>
    <dbReference type="NCBI Taxonomy" id="2571161"/>
    <lineage>
        <taxon>Bacteria</taxon>
        <taxon>Pseudomonadati</taxon>
        <taxon>Pseudomonadota</taxon>
        <taxon>Betaproteobacteria</taxon>
        <taxon>Burkholderiales</taxon>
        <taxon>Burkholderiaceae</taxon>
        <taxon>Trinickia</taxon>
    </lineage>
</organism>
<comment type="caution">
    <text evidence="2">The sequence shown here is derived from an EMBL/GenBank/DDBJ whole genome shotgun (WGS) entry which is preliminary data.</text>
</comment>